<dbReference type="SUPFAM" id="SSF64484">
    <property type="entry name" value="beta and beta-prime subunits of DNA dependent RNA-polymerase"/>
    <property type="match status" value="1"/>
</dbReference>
<organism evidence="9 10">
    <name type="scientific">Candidatus Lloydbacteria bacterium RIFCSPHIGHO2_02_FULL_51_22</name>
    <dbReference type="NCBI Taxonomy" id="1798663"/>
    <lineage>
        <taxon>Bacteria</taxon>
        <taxon>Candidatus Lloydiibacteriota</taxon>
    </lineage>
</organism>
<dbReference type="InterPro" id="IPR006592">
    <property type="entry name" value="RNA_pol_N"/>
</dbReference>
<gene>
    <name evidence="9" type="ORF">A3D67_02155</name>
</gene>
<dbReference type="Gene3D" id="2.40.40.20">
    <property type="match status" value="1"/>
</dbReference>
<comment type="similarity">
    <text evidence="7">Belongs to the RNA polymerase beta' chain family.</text>
</comment>
<comment type="function">
    <text evidence="7">DNA-dependent RNA polymerase catalyzes the transcription of DNA into RNA using the four ribonucleoside triphosphates as substrates.</text>
</comment>
<dbReference type="SMART" id="SM00663">
    <property type="entry name" value="RPOLA_N"/>
    <property type="match status" value="1"/>
</dbReference>
<evidence type="ECO:0000313" key="9">
    <source>
        <dbReference type="EMBL" id="OGZ11809.1"/>
    </source>
</evidence>
<dbReference type="InterPro" id="IPR007080">
    <property type="entry name" value="RNA_pol_Rpb1_1"/>
</dbReference>
<dbReference type="GO" id="GO:0003677">
    <property type="term" value="F:DNA binding"/>
    <property type="evidence" value="ECO:0007669"/>
    <property type="project" value="InterPro"/>
</dbReference>
<dbReference type="PANTHER" id="PTHR19376:SF54">
    <property type="entry name" value="DNA-DIRECTED RNA POLYMERASE SUBUNIT BETA"/>
    <property type="match status" value="1"/>
</dbReference>
<dbReference type="NCBIfam" id="TIGR02386">
    <property type="entry name" value="rpoC_TIGR"/>
    <property type="match status" value="1"/>
</dbReference>
<dbReference type="GO" id="GO:0003899">
    <property type="term" value="F:DNA-directed RNA polymerase activity"/>
    <property type="evidence" value="ECO:0007669"/>
    <property type="project" value="UniProtKB-EC"/>
</dbReference>
<evidence type="ECO:0000256" key="6">
    <source>
        <dbReference type="ARBA" id="ARBA00048552"/>
    </source>
</evidence>
<dbReference type="GO" id="GO:0000428">
    <property type="term" value="C:DNA-directed RNA polymerase complex"/>
    <property type="evidence" value="ECO:0007669"/>
    <property type="project" value="UniProtKB-KW"/>
</dbReference>
<dbReference type="GO" id="GO:0006351">
    <property type="term" value="P:DNA-templated transcription"/>
    <property type="evidence" value="ECO:0007669"/>
    <property type="project" value="InterPro"/>
</dbReference>
<keyword evidence="2 7" id="KW-0808">Transferase</keyword>
<proteinExistence type="inferred from homology"/>
<evidence type="ECO:0000256" key="3">
    <source>
        <dbReference type="ARBA" id="ARBA00022695"/>
    </source>
</evidence>
<dbReference type="Gene3D" id="1.10.1790.20">
    <property type="match status" value="1"/>
</dbReference>
<evidence type="ECO:0000313" key="10">
    <source>
        <dbReference type="Proteomes" id="UP000178099"/>
    </source>
</evidence>
<dbReference type="InterPro" id="IPR007081">
    <property type="entry name" value="RNA_pol_Rpb1_5"/>
</dbReference>
<dbReference type="Pfam" id="PF04997">
    <property type="entry name" value="RNA_pol_Rpb1_1"/>
    <property type="match status" value="1"/>
</dbReference>
<dbReference type="InterPro" id="IPR007083">
    <property type="entry name" value="RNA_pol_Rpb1_4"/>
</dbReference>
<feature type="non-terminal residue" evidence="9">
    <location>
        <position position="1"/>
    </location>
</feature>
<keyword evidence="3 7" id="KW-0548">Nucleotidyltransferase</keyword>
<comment type="caution">
    <text evidence="9">The sequence shown here is derived from an EMBL/GenBank/DDBJ whole genome shotgun (WGS) entry which is preliminary data.</text>
</comment>
<dbReference type="InterPro" id="IPR007066">
    <property type="entry name" value="RNA_pol_Rpb1_3"/>
</dbReference>
<name>A0A1G2DDU9_9BACT</name>
<dbReference type="Pfam" id="PF00623">
    <property type="entry name" value="RNA_pol_Rpb1_2"/>
    <property type="match status" value="2"/>
</dbReference>
<dbReference type="InterPro" id="IPR012754">
    <property type="entry name" value="DNA-dir_RpoC_beta_prime_bact"/>
</dbReference>
<dbReference type="Gene3D" id="1.10.40.90">
    <property type="match status" value="1"/>
</dbReference>
<dbReference type="Gene3D" id="1.10.274.100">
    <property type="entry name" value="RNA polymerase Rpb1, domain 3"/>
    <property type="match status" value="2"/>
</dbReference>
<evidence type="ECO:0000256" key="5">
    <source>
        <dbReference type="ARBA" id="ARBA00023163"/>
    </source>
</evidence>
<protein>
    <recommendedName>
        <fullName evidence="7">DNA-directed RNA polymerase subunit</fullName>
        <ecNumber evidence="7">2.7.7.6</ecNumber>
    </recommendedName>
</protein>
<dbReference type="Pfam" id="PF04998">
    <property type="entry name" value="RNA_pol_Rpb1_5"/>
    <property type="match status" value="1"/>
</dbReference>
<evidence type="ECO:0000256" key="7">
    <source>
        <dbReference type="RuleBase" id="RU004279"/>
    </source>
</evidence>
<dbReference type="Gene3D" id="1.10.150.390">
    <property type="match status" value="1"/>
</dbReference>
<keyword evidence="4" id="KW-0479">Metal-binding</keyword>
<dbReference type="AlphaFoldDB" id="A0A1G2DDU9"/>
<dbReference type="Pfam" id="PF04983">
    <property type="entry name" value="RNA_pol_Rpb1_3"/>
    <property type="match status" value="1"/>
</dbReference>
<dbReference type="PANTHER" id="PTHR19376">
    <property type="entry name" value="DNA-DIRECTED RNA POLYMERASE"/>
    <property type="match status" value="1"/>
</dbReference>
<dbReference type="Gene3D" id="2.40.50.100">
    <property type="match status" value="1"/>
</dbReference>
<dbReference type="CDD" id="cd02655">
    <property type="entry name" value="RNAP_beta'_C"/>
    <property type="match status" value="1"/>
</dbReference>
<dbReference type="InterPro" id="IPR045867">
    <property type="entry name" value="DNA-dir_RpoC_beta_prime"/>
</dbReference>
<dbReference type="EMBL" id="MHLN01000015">
    <property type="protein sequence ID" value="OGZ11809.1"/>
    <property type="molecule type" value="Genomic_DNA"/>
</dbReference>
<dbReference type="InterPro" id="IPR042102">
    <property type="entry name" value="RNA_pol_Rpb1_3_sf"/>
</dbReference>
<dbReference type="Pfam" id="PF05000">
    <property type="entry name" value="RNA_pol_Rpb1_4"/>
    <property type="match status" value="1"/>
</dbReference>
<dbReference type="EC" id="2.7.7.6" evidence="7"/>
<dbReference type="GO" id="GO:0046872">
    <property type="term" value="F:metal ion binding"/>
    <property type="evidence" value="ECO:0007669"/>
    <property type="project" value="UniProtKB-KW"/>
</dbReference>
<accession>A0A1G2DDU9</accession>
<evidence type="ECO:0000256" key="2">
    <source>
        <dbReference type="ARBA" id="ARBA00022679"/>
    </source>
</evidence>
<evidence type="ECO:0000256" key="1">
    <source>
        <dbReference type="ARBA" id="ARBA00022478"/>
    </source>
</evidence>
<keyword evidence="5 7" id="KW-0804">Transcription</keyword>
<dbReference type="InterPro" id="IPR000722">
    <property type="entry name" value="RNA_pol_asu"/>
</dbReference>
<feature type="domain" description="RNA polymerase N-terminal" evidence="8">
    <location>
        <begin position="26"/>
        <end position="310"/>
    </location>
</feature>
<evidence type="ECO:0000259" key="8">
    <source>
        <dbReference type="SMART" id="SM00663"/>
    </source>
</evidence>
<reference evidence="9 10" key="1">
    <citation type="journal article" date="2016" name="Nat. Commun.">
        <title>Thousands of microbial genomes shed light on interconnected biogeochemical processes in an aquifer system.</title>
        <authorList>
            <person name="Anantharaman K."/>
            <person name="Brown C.T."/>
            <person name="Hug L.A."/>
            <person name="Sharon I."/>
            <person name="Castelle C.J."/>
            <person name="Probst A.J."/>
            <person name="Thomas B.C."/>
            <person name="Singh A."/>
            <person name="Wilkins M.J."/>
            <person name="Karaoz U."/>
            <person name="Brodie E.L."/>
            <person name="Williams K.H."/>
            <person name="Hubbard S.S."/>
            <person name="Banfield J.F."/>
        </authorList>
    </citation>
    <scope>NUCLEOTIDE SEQUENCE [LARGE SCALE GENOMIC DNA]</scope>
</reference>
<sequence length="977" mass="107347">PAVLRAKLNKRVGLVRQMRRAGVRPEWMFLTTIPVMPPALRPMIALDGGRHATSDINDLYRRVINRNNRLRKLLEVKAPEVILRNEKRILQEAVDSLIDNAMRRGSTQAMGAGAGRRELKSLAENLKGKQGLFRQNLLGKRVDYSGRSVIVVGPNLSLDQCGLPKHMALELFRPFVISKILLRELAFNIRGANRLIEEGAPEVWAILEEVIKNKYVLLNRAPTLHRLGIQAFKPVLIEGNAIEFHPLVCPAFNADFDGDQVAVHVPLSEKAQEEAREIMAADKNILKPGSGDPTVSAKMLDILLGCFWVTKIISGEKGEGKIFPSPNVAITAYDFGEVGLRAQIEVLSTDTEKYKAFEGKLFTTTVGRLLFNSVLPSHYPYVNKEVDRKVLQDIVNTMIETTDLRTTAHLMDRIKEFGFKYATKSGITWGLDDIEVPKEKKEIVDKALQSADEISRSYDEGLLSEDERYRKTIEIWQDVRAEIEKLMPDTLDPNGPVYDMLKSGARGQVGSISQMAGMKGLITNTVGRVLSFPVISSYKEGLTPVEYFVTTHGARYGLAATALQTAKAGYLTRRLVDVAQDCTILEDDCGETAGLSVRVHDGKDAGGVEASFLKRAFGRALAKDAKDESGKTLFKKGAILKKKDIELLEESTVEEVFVRSVLSCKTIRGLCRACYGLDLGRNKLVELGEAVGIIAAQAIGEPGTQLTMRTFHMGGVAGENITMGLPRVEEVFERRTPKAPAVIARTDGIVLDMKKQNSEHTIVILPDVGSKTKEATEYAVPFGRTPVVKVGDKVEKGQQLSDGSTDLLELFKVAGKERTEDYVIDEIVRIYALQGASVSHKHVEIIVRQMFSRLKIKNPGGSRFAAGDMIERAHFMEENIRLTKEGKELIKADPLVLGISSVALSAGSFLSAASFQNTTRILIQAALRGAKDTLKGLKENVIVGRLIPVGTGFKKGVVVARAEEVLGGGEMLGGGEE</sequence>
<dbReference type="Gene3D" id="1.10.132.30">
    <property type="match status" value="1"/>
</dbReference>
<dbReference type="Proteomes" id="UP000178099">
    <property type="component" value="Unassembled WGS sequence"/>
</dbReference>
<comment type="catalytic activity">
    <reaction evidence="6 7">
        <text>RNA(n) + a ribonucleoside 5'-triphosphate = RNA(n+1) + diphosphate</text>
        <dbReference type="Rhea" id="RHEA:21248"/>
        <dbReference type="Rhea" id="RHEA-COMP:14527"/>
        <dbReference type="Rhea" id="RHEA-COMP:17342"/>
        <dbReference type="ChEBI" id="CHEBI:33019"/>
        <dbReference type="ChEBI" id="CHEBI:61557"/>
        <dbReference type="ChEBI" id="CHEBI:140395"/>
        <dbReference type="EC" id="2.7.7.6"/>
    </reaction>
</comment>
<evidence type="ECO:0000256" key="4">
    <source>
        <dbReference type="ARBA" id="ARBA00022723"/>
    </source>
</evidence>
<keyword evidence="1 7" id="KW-0240">DNA-directed RNA polymerase</keyword>
<dbReference type="InterPro" id="IPR038120">
    <property type="entry name" value="Rpb1_funnel_sf"/>
</dbReference>